<feature type="compositionally biased region" description="Polar residues" evidence="1">
    <location>
        <begin position="89"/>
        <end position="100"/>
    </location>
</feature>
<feature type="region of interest" description="Disordered" evidence="1">
    <location>
        <begin position="178"/>
        <end position="199"/>
    </location>
</feature>
<feature type="compositionally biased region" description="Pro residues" evidence="1">
    <location>
        <begin position="19"/>
        <end position="28"/>
    </location>
</feature>
<feature type="compositionally biased region" description="Basic and acidic residues" evidence="1">
    <location>
        <begin position="594"/>
        <end position="603"/>
    </location>
</feature>
<feature type="compositionally biased region" description="Low complexity" evidence="1">
    <location>
        <begin position="789"/>
        <end position="806"/>
    </location>
</feature>
<feature type="compositionally biased region" description="Low complexity" evidence="1">
    <location>
        <begin position="898"/>
        <end position="924"/>
    </location>
</feature>
<dbReference type="AlphaFoldDB" id="A0A061H8B5"/>
<evidence type="ECO:0000256" key="1">
    <source>
        <dbReference type="SAM" id="MobiDB-lite"/>
    </source>
</evidence>
<name>A0A061H8B5_9BASI</name>
<feature type="compositionally biased region" description="Low complexity" evidence="1">
    <location>
        <begin position="1"/>
        <end position="18"/>
    </location>
</feature>
<feature type="region of interest" description="Disordered" evidence="1">
    <location>
        <begin position="1"/>
        <end position="118"/>
    </location>
</feature>
<proteinExistence type="predicted"/>
<feature type="compositionally biased region" description="Basic and acidic residues" evidence="1">
    <location>
        <begin position="389"/>
        <end position="403"/>
    </location>
</feature>
<dbReference type="HOGENOM" id="CLU_291045_0_0_1"/>
<dbReference type="InterPro" id="IPR021900">
    <property type="entry name" value="DUF3512"/>
</dbReference>
<organism evidence="2 3">
    <name type="scientific">Pseudozyma flocculosa PF-1</name>
    <dbReference type="NCBI Taxonomy" id="1277687"/>
    <lineage>
        <taxon>Eukaryota</taxon>
        <taxon>Fungi</taxon>
        <taxon>Dikarya</taxon>
        <taxon>Basidiomycota</taxon>
        <taxon>Ustilaginomycotina</taxon>
        <taxon>Ustilaginomycetes</taxon>
        <taxon>Ustilaginales</taxon>
        <taxon>Ustilaginaceae</taxon>
        <taxon>Pseudozyma</taxon>
    </lineage>
</organism>
<feature type="compositionally biased region" description="Gly residues" evidence="1">
    <location>
        <begin position="776"/>
        <end position="788"/>
    </location>
</feature>
<feature type="compositionally biased region" description="Low complexity" evidence="1">
    <location>
        <begin position="941"/>
        <end position="960"/>
    </location>
</feature>
<feature type="compositionally biased region" description="Low complexity" evidence="1">
    <location>
        <begin position="583"/>
        <end position="592"/>
    </location>
</feature>
<dbReference type="GeneID" id="19317783"/>
<dbReference type="Proteomes" id="UP000053664">
    <property type="component" value="Unassembled WGS sequence"/>
</dbReference>
<evidence type="ECO:0000313" key="2">
    <source>
        <dbReference type="EMBL" id="EPQ28873.1"/>
    </source>
</evidence>
<feature type="compositionally biased region" description="Low complexity" evidence="1">
    <location>
        <begin position="822"/>
        <end position="844"/>
    </location>
</feature>
<accession>A0A061H8B5</accession>
<feature type="compositionally biased region" description="Low complexity" evidence="1">
    <location>
        <begin position="870"/>
        <end position="885"/>
    </location>
</feature>
<dbReference type="EMBL" id="KE361633">
    <property type="protein sequence ID" value="EPQ28873.1"/>
    <property type="molecule type" value="Genomic_DNA"/>
</dbReference>
<feature type="region of interest" description="Disordered" evidence="1">
    <location>
        <begin position="389"/>
        <end position="431"/>
    </location>
</feature>
<dbReference type="OrthoDB" id="21648at2759"/>
<dbReference type="eggNOG" id="ENOG502SMEF">
    <property type="taxonomic scope" value="Eukaryota"/>
</dbReference>
<feature type="region of interest" description="Disordered" evidence="1">
    <location>
        <begin position="575"/>
        <end position="609"/>
    </location>
</feature>
<feature type="compositionally biased region" description="Low complexity" evidence="1">
    <location>
        <begin position="973"/>
        <end position="984"/>
    </location>
</feature>
<feature type="compositionally biased region" description="Low complexity" evidence="1">
    <location>
        <begin position="43"/>
        <end position="72"/>
    </location>
</feature>
<feature type="compositionally biased region" description="Low complexity" evidence="1">
    <location>
        <begin position="1026"/>
        <end position="1041"/>
    </location>
</feature>
<feature type="region of interest" description="Disordered" evidence="1">
    <location>
        <begin position="758"/>
        <end position="1050"/>
    </location>
</feature>
<evidence type="ECO:0000313" key="3">
    <source>
        <dbReference type="Proteomes" id="UP000053664"/>
    </source>
</evidence>
<feature type="region of interest" description="Disordered" evidence="1">
    <location>
        <begin position="494"/>
        <end position="523"/>
    </location>
</feature>
<feature type="compositionally biased region" description="Polar residues" evidence="1">
    <location>
        <begin position="926"/>
        <end position="937"/>
    </location>
</feature>
<sequence length="1050" mass="112169">MSPLRRSARAAAAAASATSPPPPVPSPQASPSKPDRKRKRGQQPEAVQEAQPAAAAAKPSASSQPESASQASRKAASTTVNGDAAADGPSQSNGAPSSTSESKDRPAEAEVDVADPPSEFDEYRALLGISRAAVKSHDEGAKGIRNVDRYELKLLDADAIKLKAVLSSLAPELLTAKRSSTKARQANGAAGGGKASQRGDKLPFANLEEAFTEGTRLRDLREHLLSLRMPLLEDARLLQELATEPLSDGMQHQNKEVEEKRSTLCSLTLILSLVDQLARRYRETDDQGEIVKGDLLASLVEARADALEARRRRKAVEGQARIKAEPTDDELLRDGVASIESGQAPGQYALHMRLPRGDFFSKPVHLDSEALGKIDPGQANLVAIAPDFKPEPRTQGLRRDANKTRPTLGERSVASRAAKRQHRAMADAPMGAGDGMKPVMFLRYGNYASFAPSHDSTAATMSHTASVRVWTNQTRARAGVLAVWGPRAHCNGLLRGPDAERDQTVSEPPRLQLAAPASEANEDELQLDGLDQSLDAQAIKAGLAQLEKDEKISAQLQRNLILLKELQEAQWDRLRRSFRPKPAKASPSSTAASKRRDPSKDGELEPSAEEETIAAALLDSLASLIALQPHAADVGSGTMLNVLPGRSTISNFSRTIGAIDPTLSGQESRSDYWGTLDDSLYQPGARYPGVRAGPGPGGSPLLIRSNSTVRLNHGGGASAAWRGELPPATLEKGKGMLEKFASSRLYSDREDRHEIELLSAEAQPGARRPLSPEKMPGGGYPQRAGSGGPHATSSPSATHASAASPAVQSRAQPRQPMPPAQQPQHPQQPQHHPVQQQQQQQHYPGTPARYPPGGHPSSSYAHPPNGVSRQPLPQQQPGPAYQQAATSGVRSYGPPSAPSASPSVAPGGGLSYAYASPAPPARSYGYNPTTPQPTASYPTKVVYPASASPSKSYAYPAPVAHQAGGYPQPADWAHQQQQARAAGQLHGGGGPPYYAQGHAMSPQQQHQQLHAHQHHRPQQPQPQPQPHGQQQQQHYPYQAHQSAYPPYAMR</sequence>
<gene>
    <name evidence="2" type="ORF">PFL1_03675</name>
</gene>
<dbReference type="Pfam" id="PF12024">
    <property type="entry name" value="DUF3512"/>
    <property type="match status" value="1"/>
</dbReference>
<protein>
    <submittedName>
        <fullName evidence="2">Uncharacterized protein</fullName>
    </submittedName>
</protein>
<reference evidence="2 3" key="1">
    <citation type="journal article" date="2013" name="Plant Cell">
        <title>The transition from a phytopathogenic smut ancestor to an anamorphic biocontrol agent deciphered by comparative whole-genome analysis.</title>
        <authorList>
            <person name="Lefebvre F."/>
            <person name="Joly D.L."/>
            <person name="Labbe C."/>
            <person name="Teichmann B."/>
            <person name="Linning R."/>
            <person name="Belzile F."/>
            <person name="Bakkeren G."/>
            <person name="Belanger R.R."/>
        </authorList>
    </citation>
    <scope>NUCLEOTIDE SEQUENCE [LARGE SCALE GENOMIC DNA]</scope>
    <source>
        <strain evidence="2 3">PF-1</strain>
    </source>
</reference>
<dbReference type="RefSeq" id="XP_007879385.1">
    <property type="nucleotide sequence ID" value="XM_007881194.1"/>
</dbReference>
<dbReference type="KEGG" id="pfp:PFL1_03675"/>